<evidence type="ECO:0000259" key="1">
    <source>
        <dbReference type="SMART" id="SM00849"/>
    </source>
</evidence>
<dbReference type="PANTHER" id="PTHR11203">
    <property type="entry name" value="CLEAVAGE AND POLYADENYLATION SPECIFICITY FACTOR FAMILY MEMBER"/>
    <property type="match status" value="1"/>
</dbReference>
<feature type="non-terminal residue" evidence="2">
    <location>
        <position position="186"/>
    </location>
</feature>
<dbReference type="GO" id="GO:0004521">
    <property type="term" value="F:RNA endonuclease activity"/>
    <property type="evidence" value="ECO:0007669"/>
    <property type="project" value="TreeGrafter"/>
</dbReference>
<dbReference type="Pfam" id="PF00753">
    <property type="entry name" value="Lactamase_B"/>
    <property type="match status" value="1"/>
</dbReference>
<dbReference type="CDD" id="cd16295">
    <property type="entry name" value="TTHA0252-CPSF-like_MBL-fold"/>
    <property type="match status" value="1"/>
</dbReference>
<comment type="caution">
    <text evidence="2">The sequence shown here is derived from an EMBL/GenBank/DDBJ whole genome shotgun (WGS) entry which is preliminary data.</text>
</comment>
<dbReference type="SMART" id="SM00849">
    <property type="entry name" value="Lactamase_B"/>
    <property type="match status" value="1"/>
</dbReference>
<dbReference type="PANTHER" id="PTHR11203:SF37">
    <property type="entry name" value="INTEGRATOR COMPLEX SUBUNIT 11"/>
    <property type="match status" value="1"/>
</dbReference>
<gene>
    <name evidence="2" type="ORF">H0S81_05085</name>
</gene>
<accession>A0A931GDM2</accession>
<name>A0A931GDM2_9BACT</name>
<organism evidence="2 3">
    <name type="scientific">Desulfotignum balticum</name>
    <dbReference type="NCBI Taxonomy" id="115781"/>
    <lineage>
        <taxon>Bacteria</taxon>
        <taxon>Pseudomonadati</taxon>
        <taxon>Thermodesulfobacteriota</taxon>
        <taxon>Desulfobacteria</taxon>
        <taxon>Desulfobacterales</taxon>
        <taxon>Desulfobacteraceae</taxon>
        <taxon>Desulfotignum</taxon>
    </lineage>
</organism>
<sequence>MKITHIGAKNCVTGSCHLIQAAAVNLLVDCGIAQGHDPVLPFDQWPVPPAAVDYLFLTHAHIDHTGRVPDLIDAGFAGEILCTHATKALLSPMLRDAMSFSDRSDTAVRAMEARIDDLSWGFELYDVFTLKNNITFTLKNAGHILGSCFIQFSFPGAPGSTPTRVTFSGDLGCRHTPILPDPDLPD</sequence>
<evidence type="ECO:0000313" key="3">
    <source>
        <dbReference type="Proteomes" id="UP000706172"/>
    </source>
</evidence>
<feature type="domain" description="Metallo-beta-lactamase" evidence="1">
    <location>
        <begin position="13"/>
        <end position="186"/>
    </location>
</feature>
<proteinExistence type="predicted"/>
<dbReference type="Gene3D" id="3.60.15.10">
    <property type="entry name" value="Ribonuclease Z/Hydroxyacylglutathione hydrolase-like"/>
    <property type="match status" value="1"/>
</dbReference>
<evidence type="ECO:0000313" key="2">
    <source>
        <dbReference type="EMBL" id="MBG0779282.1"/>
    </source>
</evidence>
<dbReference type="InterPro" id="IPR036866">
    <property type="entry name" value="RibonucZ/Hydroxyglut_hydro"/>
</dbReference>
<reference evidence="2" key="1">
    <citation type="submission" date="2020-07" db="EMBL/GenBank/DDBJ databases">
        <title>Severe corrosion of carbon steel in oil field produced water can be linked to methanogenic archaea containing a special type of NiFe hydrogenase.</title>
        <authorList>
            <person name="Lahme S."/>
            <person name="Mand J."/>
            <person name="Longwell J."/>
            <person name="Smith R."/>
            <person name="Enning D."/>
        </authorList>
    </citation>
    <scope>NUCLEOTIDE SEQUENCE</scope>
    <source>
        <strain evidence="2">MIC098Bin6</strain>
    </source>
</reference>
<dbReference type="Proteomes" id="UP000706172">
    <property type="component" value="Unassembled WGS sequence"/>
</dbReference>
<dbReference type="AlphaFoldDB" id="A0A931GDM2"/>
<dbReference type="InterPro" id="IPR001279">
    <property type="entry name" value="Metallo-B-lactamas"/>
</dbReference>
<dbReference type="EMBL" id="JACCQK010000265">
    <property type="protein sequence ID" value="MBG0779282.1"/>
    <property type="molecule type" value="Genomic_DNA"/>
</dbReference>
<dbReference type="SUPFAM" id="SSF56281">
    <property type="entry name" value="Metallo-hydrolase/oxidoreductase"/>
    <property type="match status" value="1"/>
</dbReference>
<protein>
    <submittedName>
        <fullName evidence="2">MBL fold metallo-hydrolase</fullName>
    </submittedName>
</protein>
<dbReference type="InterPro" id="IPR050698">
    <property type="entry name" value="MBL"/>
</dbReference>